<evidence type="ECO:0000259" key="5">
    <source>
        <dbReference type="Pfam" id="PF17766"/>
    </source>
</evidence>
<sequence>MLPPPAKWKGKCEFPNKTDCNNKLIGARLFNRAVSSAASILDEETVVDQKGHGTHTASTAAGAFVENACYFGSACGTAVGMAPRAHLAIYKVCTKSGCSDINVLAGLDAAIEDGVDVISMSLSHESIPFHDDHLAIATFAAVKKGIFVSCSGGNKGPFKKSIRNEAAWILTVGASTIDRSLRATAKLGDAQEFDGESVYQQKDFPDGTMLPLVYRASCAGNTSLFDVEGKVVLCDGSKDISHVDQGWEVNEADPHFLPATEVSYMAGQKIKAYINSTDSPTATILFGGTVIGDPLAPTVTSFSSRGPSLQTPGILKPDIMGPGTPHLAGVAALLKSAHPNWSPAAIKSAIMTTAGLLNAGKTAILDEKHTPADVFATGAGHVDPSKAADPGLVYDLESDDYILYICASQTFTRTVTNVGEPFSYYFVRVVAPKGVRINVKPRQLWFWRVGQKATYRVTFSRCGKMTTNDTYSQGYLQWVSNKHKVRSVISVMFTGGGGA</sequence>
<feature type="domain" description="Peptidase S8/S53" evidence="4">
    <location>
        <begin position="39"/>
        <end position="361"/>
    </location>
</feature>
<dbReference type="Gene3D" id="2.60.40.2310">
    <property type="match status" value="1"/>
</dbReference>
<proteinExistence type="inferred from homology"/>
<evidence type="ECO:0000313" key="6">
    <source>
        <dbReference type="EMBL" id="GFQ06988.1"/>
    </source>
</evidence>
<evidence type="ECO:0000313" key="7">
    <source>
        <dbReference type="Proteomes" id="UP000653305"/>
    </source>
</evidence>
<name>A0A830D318_9LAMI</name>
<dbReference type="Gene3D" id="3.50.30.30">
    <property type="match status" value="1"/>
</dbReference>
<dbReference type="PROSITE" id="PS51892">
    <property type="entry name" value="SUBTILASE"/>
    <property type="match status" value="1"/>
</dbReference>
<keyword evidence="7" id="KW-1185">Reference proteome</keyword>
<keyword evidence="6" id="KW-0378">Hydrolase</keyword>
<dbReference type="InterPro" id="IPR045051">
    <property type="entry name" value="SBT"/>
</dbReference>
<evidence type="ECO:0000256" key="2">
    <source>
        <dbReference type="ARBA" id="ARBA00022729"/>
    </source>
</evidence>
<feature type="domain" description="Subtilisin-like protease fibronectin type-III" evidence="5">
    <location>
        <begin position="408"/>
        <end position="491"/>
    </location>
</feature>
<dbReference type="AlphaFoldDB" id="A0A830D318"/>
<keyword evidence="6" id="KW-0645">Protease</keyword>
<dbReference type="Pfam" id="PF17766">
    <property type="entry name" value="fn3_6"/>
    <property type="match status" value="1"/>
</dbReference>
<protein>
    <submittedName>
        <fullName evidence="6">Subtilisin-like protease sdd1</fullName>
    </submittedName>
</protein>
<dbReference type="GO" id="GO:0004252">
    <property type="term" value="F:serine-type endopeptidase activity"/>
    <property type="evidence" value="ECO:0007669"/>
    <property type="project" value="InterPro"/>
</dbReference>
<comment type="caution">
    <text evidence="3">Lacks conserved residue(s) required for the propagation of feature annotation.</text>
</comment>
<comment type="caution">
    <text evidence="6">The sequence shown here is derived from an EMBL/GenBank/DDBJ whole genome shotgun (WGS) entry which is preliminary data.</text>
</comment>
<dbReference type="PANTHER" id="PTHR10795">
    <property type="entry name" value="PROPROTEIN CONVERTASE SUBTILISIN/KEXIN"/>
    <property type="match status" value="1"/>
</dbReference>
<dbReference type="GO" id="GO:0006508">
    <property type="term" value="P:proteolysis"/>
    <property type="evidence" value="ECO:0007669"/>
    <property type="project" value="UniProtKB-KW"/>
</dbReference>
<dbReference type="Gene3D" id="3.40.50.200">
    <property type="entry name" value="Peptidase S8/S53 domain"/>
    <property type="match status" value="2"/>
</dbReference>
<dbReference type="SUPFAM" id="SSF52743">
    <property type="entry name" value="Subtilisin-like"/>
    <property type="match status" value="1"/>
</dbReference>
<organism evidence="6 7">
    <name type="scientific">Phtheirospermum japonicum</name>
    <dbReference type="NCBI Taxonomy" id="374723"/>
    <lineage>
        <taxon>Eukaryota</taxon>
        <taxon>Viridiplantae</taxon>
        <taxon>Streptophyta</taxon>
        <taxon>Embryophyta</taxon>
        <taxon>Tracheophyta</taxon>
        <taxon>Spermatophyta</taxon>
        <taxon>Magnoliopsida</taxon>
        <taxon>eudicotyledons</taxon>
        <taxon>Gunneridae</taxon>
        <taxon>Pentapetalae</taxon>
        <taxon>asterids</taxon>
        <taxon>lamiids</taxon>
        <taxon>Lamiales</taxon>
        <taxon>Orobanchaceae</taxon>
        <taxon>Orobanchaceae incertae sedis</taxon>
        <taxon>Phtheirospermum</taxon>
    </lineage>
</organism>
<keyword evidence="2" id="KW-0732">Signal</keyword>
<dbReference type="InterPro" id="IPR041469">
    <property type="entry name" value="Subtilisin-like_FN3"/>
</dbReference>
<dbReference type="OrthoDB" id="206201at2759"/>
<comment type="similarity">
    <text evidence="1 3">Belongs to the peptidase S8 family.</text>
</comment>
<accession>A0A830D318</accession>
<dbReference type="Pfam" id="PF00082">
    <property type="entry name" value="Peptidase_S8"/>
    <property type="match status" value="1"/>
</dbReference>
<gene>
    <name evidence="6" type="ORF">PHJA_002842900</name>
</gene>
<dbReference type="InterPro" id="IPR000209">
    <property type="entry name" value="Peptidase_S8/S53_dom"/>
</dbReference>
<evidence type="ECO:0000259" key="4">
    <source>
        <dbReference type="Pfam" id="PF00082"/>
    </source>
</evidence>
<dbReference type="Proteomes" id="UP000653305">
    <property type="component" value="Unassembled WGS sequence"/>
</dbReference>
<dbReference type="InterPro" id="IPR036852">
    <property type="entry name" value="Peptidase_S8/S53_dom_sf"/>
</dbReference>
<evidence type="ECO:0000256" key="1">
    <source>
        <dbReference type="ARBA" id="ARBA00011073"/>
    </source>
</evidence>
<dbReference type="EMBL" id="BMAC01001362">
    <property type="protein sequence ID" value="GFQ06988.1"/>
    <property type="molecule type" value="Genomic_DNA"/>
</dbReference>
<evidence type="ECO:0000256" key="3">
    <source>
        <dbReference type="PROSITE-ProRule" id="PRU01240"/>
    </source>
</evidence>
<reference evidence="6" key="1">
    <citation type="submission" date="2020-07" db="EMBL/GenBank/DDBJ databases">
        <title>Ethylene signaling mediates host invasion by parasitic plants.</title>
        <authorList>
            <person name="Yoshida S."/>
        </authorList>
    </citation>
    <scope>NUCLEOTIDE SEQUENCE</scope>
    <source>
        <strain evidence="6">Okayama</strain>
    </source>
</reference>